<name>A0ACB7IJ71_PLECO</name>
<sequence length="797" mass="88841">MDPSTNGYSSNDSLHHYDYYDFYSSTESFSEDDSSTDDALRAELFGLISRDVDMEDYVQHVYGVSKADIEYIRSKEWKVEGLRTYTKLLNEGAQKEDLYDPFKAIMASLFDTFTNDGHKLDVHHASCDETALKGIWNVQNPDQLFFFGSHDDESPVAWSLAKAFVEFAVTPRTQRTAAIDPTIGAFNEEGTAATAAVAASSPDSGPTQTLTTRSSTKRKHCSTETLDELTPASKRPKLVVFTRKEMQAAGYALELLASTCRRWTTGVVITDTQVALHYYDRVGAIYTQPFKFHEEPWKLALFALAIGQCDLVQAGFEPLVAINTATALSQPLFSVKNAILRLPKYNSNKDSANKGSDNKVIGDKVKGEAVVEKVWSHFKITGDPLHVYGGLTGRGSHVLPGDLVEEAPAQNRAGDVADKGKQVAKTAPEGTMVVKLSWPMERRPYLEADTIKDLVEKIPWMSRHLPRIHCAISLKGESMGLPRHLFHAMTIAYGLERRYFTLLFSDCYKHLWDVETLSDFQLAYIDIVECHRTAAKYGKTLHRDICENNLLWTRGTEETTRVFGVLNDWDLATPVNAIGNSTNHRMGTGPFMALDLLGKEPPVHLYRHDLESLFYVLVWAAVHYDIGGTVPYTHTVGPVLQKWTGNYEDAHVAKSTFLGRPKSVLEAIKPVWGPLRTRWLKPLCDLFQKAHHNANLLDSAAVPATSQAGEGEAAILTGSQGSALVNPNNSNDENDDENNAKDLTPAEPGVPITPVHIDFETLGCLTFEKFMAALDNWKPRRIPKKYREHANRLLAEE</sequence>
<evidence type="ECO:0000313" key="2">
    <source>
        <dbReference type="Proteomes" id="UP000824881"/>
    </source>
</evidence>
<reference evidence="1 2" key="1">
    <citation type="journal article" date="2021" name="Appl. Environ. Microbiol.">
        <title>Genetic linkage and physical mapping for an oyster mushroom Pleurotus cornucopiae and QTL analysis for the trait cap color.</title>
        <authorList>
            <person name="Zhang Y."/>
            <person name="Gao W."/>
            <person name="Sonnenberg A."/>
            <person name="Chen Q."/>
            <person name="Zhang J."/>
            <person name="Huang C."/>
        </authorList>
    </citation>
    <scope>NUCLEOTIDE SEQUENCE [LARGE SCALE GENOMIC DNA]</scope>
    <source>
        <strain evidence="1">CCMSSC00406</strain>
    </source>
</reference>
<organism evidence="1 2">
    <name type="scientific">Pleurotus cornucopiae</name>
    <name type="common">Cornucopia mushroom</name>
    <dbReference type="NCBI Taxonomy" id="5321"/>
    <lineage>
        <taxon>Eukaryota</taxon>
        <taxon>Fungi</taxon>
        <taxon>Dikarya</taxon>
        <taxon>Basidiomycota</taxon>
        <taxon>Agaricomycotina</taxon>
        <taxon>Agaricomycetes</taxon>
        <taxon>Agaricomycetidae</taxon>
        <taxon>Agaricales</taxon>
        <taxon>Pleurotineae</taxon>
        <taxon>Pleurotaceae</taxon>
        <taxon>Pleurotus</taxon>
    </lineage>
</organism>
<comment type="caution">
    <text evidence="1">The sequence shown here is derived from an EMBL/GenBank/DDBJ whole genome shotgun (WGS) entry which is preliminary data.</text>
</comment>
<gene>
    <name evidence="1" type="ORF">CCMSSC00406_0003571</name>
</gene>
<dbReference type="EMBL" id="WQMT02000011">
    <property type="protein sequence ID" value="KAG9217740.1"/>
    <property type="molecule type" value="Genomic_DNA"/>
</dbReference>
<accession>A0ACB7IJ71</accession>
<dbReference type="Proteomes" id="UP000824881">
    <property type="component" value="Unassembled WGS sequence"/>
</dbReference>
<protein>
    <submittedName>
        <fullName evidence="1">Uncharacterized protein</fullName>
    </submittedName>
</protein>
<keyword evidence="2" id="KW-1185">Reference proteome</keyword>
<evidence type="ECO:0000313" key="1">
    <source>
        <dbReference type="EMBL" id="KAG9217740.1"/>
    </source>
</evidence>
<proteinExistence type="predicted"/>